<name>A0A4Q7U0E2_9MICO</name>
<organism evidence="9 10">
    <name type="scientific">Leucobacter luti</name>
    <dbReference type="NCBI Taxonomy" id="340320"/>
    <lineage>
        <taxon>Bacteria</taxon>
        <taxon>Bacillati</taxon>
        <taxon>Actinomycetota</taxon>
        <taxon>Actinomycetes</taxon>
        <taxon>Micrococcales</taxon>
        <taxon>Microbacteriaceae</taxon>
        <taxon>Leucobacter</taxon>
    </lineage>
</organism>
<evidence type="ECO:0000256" key="3">
    <source>
        <dbReference type="ARBA" id="ARBA00022630"/>
    </source>
</evidence>
<evidence type="ECO:0000256" key="4">
    <source>
        <dbReference type="ARBA" id="ARBA00022827"/>
    </source>
</evidence>
<dbReference type="PRINTS" id="PR00419">
    <property type="entry name" value="ADXRDTASE"/>
</dbReference>
<dbReference type="Gene3D" id="3.40.50.720">
    <property type="entry name" value="NAD(P)-binding Rossmann-like Domain"/>
    <property type="match status" value="1"/>
</dbReference>
<dbReference type="PANTHER" id="PTHR48467:SF1">
    <property type="entry name" value="GLUTAMATE SYNTHASE 1 [NADH], CHLOROPLASTIC-LIKE"/>
    <property type="match status" value="1"/>
</dbReference>
<keyword evidence="4" id="KW-0274">FAD</keyword>
<dbReference type="SUPFAM" id="SSF51971">
    <property type="entry name" value="Nucleotide-binding domain"/>
    <property type="match status" value="1"/>
</dbReference>
<comment type="cofactor">
    <cofactor evidence="1">
        <name>FAD</name>
        <dbReference type="ChEBI" id="CHEBI:57692"/>
    </cofactor>
</comment>
<dbReference type="PANTHER" id="PTHR48467">
    <property type="entry name" value="GLUTAMATE SYNTHASE 1 [NADH], CHLOROPLASTIC-LIKE"/>
    <property type="match status" value="1"/>
</dbReference>
<keyword evidence="5" id="KW-0521">NADP</keyword>
<accession>A0A4Q7U0E2</accession>
<dbReference type="InterPro" id="IPR036188">
    <property type="entry name" value="FAD/NAD-bd_sf"/>
</dbReference>
<evidence type="ECO:0000313" key="9">
    <source>
        <dbReference type="EMBL" id="RZT65978.1"/>
    </source>
</evidence>
<keyword evidence="3" id="KW-0285">Flavoprotein</keyword>
<comment type="catalytic activity">
    <reaction evidence="7">
        <text>2 reduced [2Fe-2S]-[ferredoxin] + NADP(+) + H(+) = 2 oxidized [2Fe-2S]-[ferredoxin] + NADPH</text>
        <dbReference type="Rhea" id="RHEA:20125"/>
        <dbReference type="Rhea" id="RHEA-COMP:10000"/>
        <dbReference type="Rhea" id="RHEA-COMP:10001"/>
        <dbReference type="ChEBI" id="CHEBI:15378"/>
        <dbReference type="ChEBI" id="CHEBI:33737"/>
        <dbReference type="ChEBI" id="CHEBI:33738"/>
        <dbReference type="ChEBI" id="CHEBI:57783"/>
        <dbReference type="ChEBI" id="CHEBI:58349"/>
        <dbReference type="EC" id="1.18.1.2"/>
    </reaction>
</comment>
<evidence type="ECO:0000313" key="10">
    <source>
        <dbReference type="Proteomes" id="UP000291832"/>
    </source>
</evidence>
<keyword evidence="6" id="KW-0560">Oxidoreductase</keyword>
<comment type="caution">
    <text evidence="9">The sequence shown here is derived from an EMBL/GenBank/DDBJ whole genome shotgun (WGS) entry which is preliminary data.</text>
</comment>
<gene>
    <name evidence="9" type="ORF">EV139_1402</name>
</gene>
<evidence type="ECO:0000256" key="2">
    <source>
        <dbReference type="ARBA" id="ARBA00013223"/>
    </source>
</evidence>
<dbReference type="InterPro" id="IPR023753">
    <property type="entry name" value="FAD/NAD-binding_dom"/>
</dbReference>
<dbReference type="GO" id="GO:0004324">
    <property type="term" value="F:ferredoxin-NADP+ reductase activity"/>
    <property type="evidence" value="ECO:0007669"/>
    <property type="project" value="UniProtKB-EC"/>
</dbReference>
<protein>
    <recommendedName>
        <fullName evidence="2">ferredoxin--NADP(+) reductase</fullName>
        <ecNumber evidence="2">1.18.1.2</ecNumber>
    </recommendedName>
</protein>
<dbReference type="Pfam" id="PF07992">
    <property type="entry name" value="Pyr_redox_2"/>
    <property type="match status" value="1"/>
</dbReference>
<dbReference type="AlphaFoldDB" id="A0A4Q7U0E2"/>
<evidence type="ECO:0000259" key="8">
    <source>
        <dbReference type="Pfam" id="PF07992"/>
    </source>
</evidence>
<proteinExistence type="predicted"/>
<dbReference type="OrthoDB" id="502624at2"/>
<keyword evidence="10" id="KW-1185">Reference proteome</keyword>
<evidence type="ECO:0000256" key="5">
    <source>
        <dbReference type="ARBA" id="ARBA00022857"/>
    </source>
</evidence>
<evidence type="ECO:0000256" key="7">
    <source>
        <dbReference type="ARBA" id="ARBA00047776"/>
    </source>
</evidence>
<dbReference type="InterPro" id="IPR055275">
    <property type="entry name" value="Ferredox_Rdtase"/>
</dbReference>
<feature type="domain" description="FAD/NAD(P)-binding" evidence="8">
    <location>
        <begin position="8"/>
        <end position="159"/>
    </location>
</feature>
<evidence type="ECO:0000256" key="6">
    <source>
        <dbReference type="ARBA" id="ARBA00023002"/>
    </source>
</evidence>
<dbReference type="EMBL" id="SHKI01000004">
    <property type="protein sequence ID" value="RZT65978.1"/>
    <property type="molecule type" value="Genomic_DNA"/>
</dbReference>
<sequence>MTPNTPPSLAVVGSGPAGCYLAQSFLRAFPESEITLFDALVSPFGLVRYGVAADHQHTKAITRQFERLFAAPNVRFAGDVTVGRDLTLAELRAHYDAVVLATGLSADRALPIPGGELPGVIGAGALTRALNAHPAAATRLPELGPDVVIIGAGNVALDILRFLVKDRGGYAASDIADPVLDAYLAAPAQRITVLSRSAARAAKGDPQMLRELAALPRGSYAAPGSELDPAPDDDRAAAARSAAIAELVAAERPHFPGPAVTLRFGATPTEILGDGHVAAVVCEAGGAQIRIPATAVITAIGFDAETAALASSHATPETGRVAAGLYRTGWAKRGPRGAIPENRACAKAVADEIAADLASGALAPDPRKTGFAGLPAAVRARAISYAQWGALDAHERATAAPDRVRAKLTDHDQMAAIARGGASSPSLP</sequence>
<evidence type="ECO:0000256" key="1">
    <source>
        <dbReference type="ARBA" id="ARBA00001974"/>
    </source>
</evidence>
<dbReference type="Proteomes" id="UP000291832">
    <property type="component" value="Unassembled WGS sequence"/>
</dbReference>
<reference evidence="9 10" key="1">
    <citation type="journal article" date="2015" name="Stand. Genomic Sci.">
        <title>Genomic Encyclopedia of Bacterial and Archaeal Type Strains, Phase III: the genomes of soil and plant-associated and newly described type strains.</title>
        <authorList>
            <person name="Whitman W.B."/>
            <person name="Woyke T."/>
            <person name="Klenk H.P."/>
            <person name="Zhou Y."/>
            <person name="Lilburn T.G."/>
            <person name="Beck B.J."/>
            <person name="De Vos P."/>
            <person name="Vandamme P."/>
            <person name="Eisen J.A."/>
            <person name="Garrity G."/>
            <person name="Hugenholtz P."/>
            <person name="Kyrpides N.C."/>
        </authorList>
    </citation>
    <scope>NUCLEOTIDE SEQUENCE [LARGE SCALE GENOMIC DNA]</scope>
    <source>
        <strain evidence="9 10">RF6</strain>
    </source>
</reference>
<dbReference type="EC" id="1.18.1.2" evidence="2"/>
<dbReference type="RefSeq" id="WP_130453623.1">
    <property type="nucleotide sequence ID" value="NZ_QYAG01000001.1"/>
</dbReference>
<dbReference type="Gene3D" id="3.50.50.60">
    <property type="entry name" value="FAD/NAD(P)-binding domain"/>
    <property type="match status" value="1"/>
</dbReference>